<comment type="caution">
    <text evidence="1">The sequence shown here is derived from an EMBL/GenBank/DDBJ whole genome shotgun (WGS) entry which is preliminary data.</text>
</comment>
<keyword evidence="2" id="KW-1185">Reference proteome</keyword>
<geneLocation type="plasmid" evidence="1">
    <name>unnamed</name>
</geneLocation>
<dbReference type="AlphaFoldDB" id="A0A6N6VSL0"/>
<dbReference type="RefSeq" id="WP_153417828.1">
    <property type="nucleotide sequence ID" value="NZ_CM018765.1"/>
</dbReference>
<protein>
    <submittedName>
        <fullName evidence="1">Uncharacterized protein</fullName>
    </submittedName>
</protein>
<evidence type="ECO:0000313" key="1">
    <source>
        <dbReference type="EMBL" id="KAB8035640.1"/>
    </source>
</evidence>
<proteinExistence type="predicted"/>
<gene>
    <name evidence="1" type="ORF">GCL60_16970</name>
</gene>
<keyword evidence="1" id="KW-0614">Plasmid</keyword>
<accession>A0A6N6VSL0</accession>
<name>A0A6N6VSL0_9BACT</name>
<reference evidence="1 2" key="1">
    <citation type="submission" date="2019-10" db="EMBL/GenBank/DDBJ databases">
        <title>New species of Slilvanegrellaceae.</title>
        <authorList>
            <person name="Pitt A."/>
            <person name="Hahn M.W."/>
        </authorList>
    </citation>
    <scope>NUCLEOTIDE SEQUENCE [LARGE SCALE GENOMIC DNA]</scope>
    <source>
        <strain evidence="1 2">SP-Ram-0.45-NSY-1</strain>
        <plasmid evidence="1">unnamed</plasmid>
    </source>
</reference>
<dbReference type="Proteomes" id="UP000437748">
    <property type="component" value="Unassembled WGS sequence"/>
</dbReference>
<evidence type="ECO:0000313" key="2">
    <source>
        <dbReference type="Proteomes" id="UP000437748"/>
    </source>
</evidence>
<sequence length="297" mass="35656">MTIKIDNDLKANTGISFQYKQIINLIKAEKFKELNEYIVKNSLNRYYILFSERYELQNNINFHHNLYSSEIINEVEQVYPSIKDTEDENASWAKKIAKRYELNELSLAPERLLSCRSIEEISKYITGYKNAEYGLKYISKFDCMYDEEYAQILRNMYKIIDYKNLNKFFEFIENYTNGNNCHFLAFFKDINAIIAFKKLYEILTYKQIGNLFFYISEFNGRGDDLHNYAVNRNVIKKIFRVILKDGRYSGYNRTTHIVYKAINVMKYHYNNLVEEDEAWEEKREIKYFSVFSEVPTI</sequence>
<dbReference type="EMBL" id="WFLM01000010">
    <property type="protein sequence ID" value="KAB8035640.1"/>
    <property type="molecule type" value="Genomic_DNA"/>
</dbReference>
<organism evidence="1 2">
    <name type="scientific">Silvanigrella paludirubra</name>
    <dbReference type="NCBI Taxonomy" id="2499159"/>
    <lineage>
        <taxon>Bacteria</taxon>
        <taxon>Pseudomonadati</taxon>
        <taxon>Bdellovibrionota</taxon>
        <taxon>Oligoflexia</taxon>
        <taxon>Silvanigrellales</taxon>
        <taxon>Silvanigrellaceae</taxon>
        <taxon>Silvanigrella</taxon>
    </lineage>
</organism>